<dbReference type="Pfam" id="PF22818">
    <property type="entry name" value="ApeI-like"/>
    <property type="match status" value="1"/>
</dbReference>
<dbReference type="CDD" id="cd00493">
    <property type="entry name" value="FabA_FabZ"/>
    <property type="match status" value="1"/>
</dbReference>
<feature type="domain" description="ApeI dehydratase-like" evidence="3">
    <location>
        <begin position="457"/>
        <end position="550"/>
    </location>
</feature>
<dbReference type="Pfam" id="PF13193">
    <property type="entry name" value="AMP-binding_C"/>
    <property type="match status" value="1"/>
</dbReference>
<feature type="domain" description="AMP-dependent synthetase/ligase" evidence="1">
    <location>
        <begin position="99"/>
        <end position="287"/>
    </location>
</feature>
<dbReference type="PANTHER" id="PTHR43767:SF1">
    <property type="entry name" value="NONRIBOSOMAL PEPTIDE SYNTHASE PES1 (EUROFUNG)-RELATED"/>
    <property type="match status" value="1"/>
</dbReference>
<dbReference type="InterPro" id="IPR050237">
    <property type="entry name" value="ATP-dep_AMP-bd_enzyme"/>
</dbReference>
<dbReference type="EMBL" id="JAUCDY010000004">
    <property type="protein sequence ID" value="MDM7857541.1"/>
    <property type="molecule type" value="Genomic_DNA"/>
</dbReference>
<proteinExistence type="predicted"/>
<feature type="domain" description="AMP-binding enzyme C-terminal" evidence="2">
    <location>
        <begin position="347"/>
        <end position="428"/>
    </location>
</feature>
<dbReference type="InterPro" id="IPR000873">
    <property type="entry name" value="AMP-dep_synth/lig_dom"/>
</dbReference>
<dbReference type="InterPro" id="IPR029069">
    <property type="entry name" value="HotDog_dom_sf"/>
</dbReference>
<organism evidence="4 5">
    <name type="scientific">Thiopseudomonas acetoxidans</name>
    <dbReference type="NCBI Taxonomy" id="3041622"/>
    <lineage>
        <taxon>Bacteria</taxon>
        <taxon>Pseudomonadati</taxon>
        <taxon>Pseudomonadota</taxon>
        <taxon>Gammaproteobacteria</taxon>
        <taxon>Pseudomonadales</taxon>
        <taxon>Pseudomonadaceae</taxon>
        <taxon>Thiopseudomonas</taxon>
    </lineage>
</organism>
<name>A0ABT7SMZ2_9GAMM</name>
<evidence type="ECO:0000313" key="5">
    <source>
        <dbReference type="Proteomes" id="UP001241056"/>
    </source>
</evidence>
<dbReference type="InterPro" id="IPR025110">
    <property type="entry name" value="AMP-bd_C"/>
</dbReference>
<dbReference type="Gene3D" id="3.30.300.30">
    <property type="match status" value="1"/>
</dbReference>
<evidence type="ECO:0000259" key="2">
    <source>
        <dbReference type="Pfam" id="PF13193"/>
    </source>
</evidence>
<evidence type="ECO:0000259" key="1">
    <source>
        <dbReference type="Pfam" id="PF00501"/>
    </source>
</evidence>
<dbReference type="RefSeq" id="WP_289410198.1">
    <property type="nucleotide sequence ID" value="NZ_JAUCDY010000004.1"/>
</dbReference>
<comment type="caution">
    <text evidence="4">The sequence shown here is derived from an EMBL/GenBank/DDBJ whole genome shotgun (WGS) entry which is preliminary data.</text>
</comment>
<dbReference type="Proteomes" id="UP001241056">
    <property type="component" value="Unassembled WGS sequence"/>
</dbReference>
<protein>
    <submittedName>
        <fullName evidence="4">AMP-binding protein</fullName>
    </submittedName>
</protein>
<dbReference type="Gene3D" id="3.10.129.10">
    <property type="entry name" value="Hotdog Thioesterase"/>
    <property type="match status" value="1"/>
</dbReference>
<sequence>MSWIDLQELLLQQHPQTLAGSPELQHADLIEQSLCFAAGLQQRKIKSIALYLLDAGDLAVALLGAWRVGVQVVLPGDMQAQTQQRLSAQVDVFISDISQIHGFFTDPLPAAALALDEPLLILSTSGSTAQPKLIPKTLRQLHNELQVLEQLWGQSLQQAVFMGSVITQHIYGLLFRLLWPLCAGRYFIRQHLPFAEELQQHSMACIAQQRPFVWVCSPALLKRMGSNLDWPQLAKVAQVFSSGGALPEKSGLDLAEKLKQSVTEVYGSSETGGIAWRQGGQQWHTFPQVCISQQENGALAVRSPWLAVETEYTSDAVELLSPQSFILKGRLDRVVKLEEKRISLPFLEDSLQQHPWVAEACLAVTQSGRASISALIVLNEQGLHHLRNSGRRQLTEQLRQHLSGYCEAMALPRRWRFIEQLPLNAQGKIIHSQVMDSLQQERPKLPIVKQVTGADFNWQLELKIPHDLAYFSGHFPSAPVLPGVVQVDWALHLAQQHMSLPSDFAGMEVLKFQQLVRPADEVSLSLRFEPEKNKLYFAFTMADTPCSSGRILLADQHG</sequence>
<dbReference type="InterPro" id="IPR045851">
    <property type="entry name" value="AMP-bd_C_sf"/>
</dbReference>
<dbReference type="PANTHER" id="PTHR43767">
    <property type="entry name" value="LONG-CHAIN-FATTY-ACID--COA LIGASE"/>
    <property type="match status" value="1"/>
</dbReference>
<dbReference type="SUPFAM" id="SSF56801">
    <property type="entry name" value="Acetyl-CoA synthetase-like"/>
    <property type="match status" value="1"/>
</dbReference>
<evidence type="ECO:0000259" key="3">
    <source>
        <dbReference type="Pfam" id="PF22818"/>
    </source>
</evidence>
<accession>A0ABT7SMZ2</accession>
<dbReference type="Gene3D" id="3.40.50.12780">
    <property type="entry name" value="N-terminal domain of ligase-like"/>
    <property type="match status" value="1"/>
</dbReference>
<evidence type="ECO:0000313" key="4">
    <source>
        <dbReference type="EMBL" id="MDM7857541.1"/>
    </source>
</evidence>
<reference evidence="4 5" key="1">
    <citation type="submission" date="2023-06" db="EMBL/GenBank/DDBJ databases">
        <title>Thiopseudomonas sp. CY1220 draft genome sequence.</title>
        <authorList>
            <person name="Zhao G."/>
            <person name="An M."/>
        </authorList>
    </citation>
    <scope>NUCLEOTIDE SEQUENCE [LARGE SCALE GENOMIC DNA]</scope>
    <source>
        <strain evidence="4 5">CY1220</strain>
    </source>
</reference>
<dbReference type="InterPro" id="IPR042099">
    <property type="entry name" value="ANL_N_sf"/>
</dbReference>
<dbReference type="SUPFAM" id="SSF54637">
    <property type="entry name" value="Thioesterase/thiol ester dehydrase-isomerase"/>
    <property type="match status" value="1"/>
</dbReference>
<keyword evidence="5" id="KW-1185">Reference proteome</keyword>
<dbReference type="Pfam" id="PF00501">
    <property type="entry name" value="AMP-binding"/>
    <property type="match status" value="1"/>
</dbReference>
<gene>
    <name evidence="4" type="ORF">QEZ41_04530</name>
</gene>
<dbReference type="InterPro" id="IPR054545">
    <property type="entry name" value="ApeI-like"/>
</dbReference>